<name>A0A4P9VWH9_9FUNG</name>
<organism evidence="3 4">
    <name type="scientific">Blyttiomyces helicus</name>
    <dbReference type="NCBI Taxonomy" id="388810"/>
    <lineage>
        <taxon>Eukaryota</taxon>
        <taxon>Fungi</taxon>
        <taxon>Fungi incertae sedis</taxon>
        <taxon>Chytridiomycota</taxon>
        <taxon>Chytridiomycota incertae sedis</taxon>
        <taxon>Chytridiomycetes</taxon>
        <taxon>Chytridiomycetes incertae sedis</taxon>
        <taxon>Blyttiomyces</taxon>
    </lineage>
</organism>
<feature type="signal peptide" evidence="2">
    <location>
        <begin position="1"/>
        <end position="18"/>
    </location>
</feature>
<gene>
    <name evidence="3" type="ORF">BDK51DRAFT_50353</name>
</gene>
<evidence type="ECO:0000313" key="4">
    <source>
        <dbReference type="Proteomes" id="UP000269721"/>
    </source>
</evidence>
<feature type="region of interest" description="Disordered" evidence="1">
    <location>
        <begin position="40"/>
        <end position="63"/>
    </location>
</feature>
<reference evidence="4" key="1">
    <citation type="journal article" date="2018" name="Nat. Microbiol.">
        <title>Leveraging single-cell genomics to expand the fungal tree of life.</title>
        <authorList>
            <person name="Ahrendt S.R."/>
            <person name="Quandt C.A."/>
            <person name="Ciobanu D."/>
            <person name="Clum A."/>
            <person name="Salamov A."/>
            <person name="Andreopoulos B."/>
            <person name="Cheng J.F."/>
            <person name="Woyke T."/>
            <person name="Pelin A."/>
            <person name="Henrissat B."/>
            <person name="Reynolds N.K."/>
            <person name="Benny G.L."/>
            <person name="Smith M.E."/>
            <person name="James T.Y."/>
            <person name="Grigoriev I.V."/>
        </authorList>
    </citation>
    <scope>NUCLEOTIDE SEQUENCE [LARGE SCALE GENOMIC DNA]</scope>
</reference>
<proteinExistence type="predicted"/>
<dbReference type="Proteomes" id="UP000269721">
    <property type="component" value="Unassembled WGS sequence"/>
</dbReference>
<keyword evidence="4" id="KW-1185">Reference proteome</keyword>
<sequence length="90" mass="8896">MQIILSLAIATLATAALASTVAQFGGRFASSCVLCCPSREPPSTVQPTVLAGKGDRGGGLDSVPVGKGTKGLVSHLGDDADAGGVCVERL</sequence>
<feature type="chain" id="PRO_5020372291" evidence="2">
    <location>
        <begin position="19"/>
        <end position="90"/>
    </location>
</feature>
<dbReference type="EMBL" id="ML001754">
    <property type="protein sequence ID" value="RKO83033.1"/>
    <property type="molecule type" value="Genomic_DNA"/>
</dbReference>
<protein>
    <submittedName>
        <fullName evidence="3">Uncharacterized protein</fullName>
    </submittedName>
</protein>
<evidence type="ECO:0000256" key="2">
    <source>
        <dbReference type="SAM" id="SignalP"/>
    </source>
</evidence>
<accession>A0A4P9VWH9</accession>
<evidence type="ECO:0000256" key="1">
    <source>
        <dbReference type="SAM" id="MobiDB-lite"/>
    </source>
</evidence>
<dbReference type="AlphaFoldDB" id="A0A4P9VWH9"/>
<keyword evidence="2" id="KW-0732">Signal</keyword>
<evidence type="ECO:0000313" key="3">
    <source>
        <dbReference type="EMBL" id="RKO83033.1"/>
    </source>
</evidence>